<keyword evidence="3" id="KW-0812">Transmembrane</keyword>
<dbReference type="Proteomes" id="UP001652625">
    <property type="component" value="Chromosome 07"/>
</dbReference>
<dbReference type="SMART" id="SM00408">
    <property type="entry name" value="IGc2"/>
    <property type="match status" value="1"/>
</dbReference>
<evidence type="ECO:0000313" key="7">
    <source>
        <dbReference type="RefSeq" id="XP_065657198.1"/>
    </source>
</evidence>
<organism evidence="6 7">
    <name type="scientific">Hydra vulgaris</name>
    <name type="common">Hydra</name>
    <name type="synonym">Hydra attenuata</name>
    <dbReference type="NCBI Taxonomy" id="6087"/>
    <lineage>
        <taxon>Eukaryota</taxon>
        <taxon>Metazoa</taxon>
        <taxon>Cnidaria</taxon>
        <taxon>Hydrozoa</taxon>
        <taxon>Hydroidolina</taxon>
        <taxon>Anthoathecata</taxon>
        <taxon>Aplanulata</taxon>
        <taxon>Hydridae</taxon>
        <taxon>Hydra</taxon>
    </lineage>
</organism>
<dbReference type="InterPro" id="IPR013783">
    <property type="entry name" value="Ig-like_fold"/>
</dbReference>
<dbReference type="InterPro" id="IPR050958">
    <property type="entry name" value="Cell_Adh-Cytoskel_Orgn"/>
</dbReference>
<protein>
    <submittedName>
        <fullName evidence="7">Hemicentin-1 isoform X2</fullName>
    </submittedName>
</protein>
<dbReference type="Pfam" id="PF07679">
    <property type="entry name" value="I-set"/>
    <property type="match status" value="1"/>
</dbReference>
<keyword evidence="2" id="KW-1015">Disulfide bond</keyword>
<keyword evidence="3" id="KW-1133">Transmembrane helix</keyword>
<feature type="signal peptide" evidence="4">
    <location>
        <begin position="1"/>
        <end position="18"/>
    </location>
</feature>
<name>A0ABM4C6H8_HYDVU</name>
<feature type="chain" id="PRO_5047512382" evidence="4">
    <location>
        <begin position="19"/>
        <end position="363"/>
    </location>
</feature>
<dbReference type="InterPro" id="IPR003598">
    <property type="entry name" value="Ig_sub2"/>
</dbReference>
<keyword evidence="6" id="KW-1185">Reference proteome</keyword>
<keyword evidence="1 4" id="KW-0732">Signal</keyword>
<dbReference type="InterPro" id="IPR007110">
    <property type="entry name" value="Ig-like_dom"/>
</dbReference>
<dbReference type="InterPro" id="IPR013098">
    <property type="entry name" value="Ig_I-set"/>
</dbReference>
<dbReference type="RefSeq" id="XP_065657198.1">
    <property type="nucleotide sequence ID" value="XM_065801126.1"/>
</dbReference>
<accession>A0ABM4C6H8</accession>
<evidence type="ECO:0000256" key="2">
    <source>
        <dbReference type="ARBA" id="ARBA00023157"/>
    </source>
</evidence>
<reference evidence="7" key="1">
    <citation type="submission" date="2025-08" db="UniProtKB">
        <authorList>
            <consortium name="RefSeq"/>
        </authorList>
    </citation>
    <scope>IDENTIFICATION</scope>
</reference>
<evidence type="ECO:0000256" key="4">
    <source>
        <dbReference type="SAM" id="SignalP"/>
    </source>
</evidence>
<dbReference type="PANTHER" id="PTHR45080:SF8">
    <property type="entry name" value="IG-LIKE DOMAIN-CONTAINING PROTEIN"/>
    <property type="match status" value="1"/>
</dbReference>
<feature type="domain" description="Ig-like" evidence="5">
    <location>
        <begin position="240"/>
        <end position="318"/>
    </location>
</feature>
<feature type="transmembrane region" description="Helical" evidence="3">
    <location>
        <begin position="340"/>
        <end position="358"/>
    </location>
</feature>
<dbReference type="CDD" id="cd00096">
    <property type="entry name" value="Ig"/>
    <property type="match status" value="1"/>
</dbReference>
<evidence type="ECO:0000256" key="1">
    <source>
        <dbReference type="ARBA" id="ARBA00022729"/>
    </source>
</evidence>
<dbReference type="InterPro" id="IPR036179">
    <property type="entry name" value="Ig-like_dom_sf"/>
</dbReference>
<dbReference type="SUPFAM" id="SSF48726">
    <property type="entry name" value="Immunoglobulin"/>
    <property type="match status" value="2"/>
</dbReference>
<feature type="domain" description="Ig-like" evidence="5">
    <location>
        <begin position="151"/>
        <end position="236"/>
    </location>
</feature>
<evidence type="ECO:0000256" key="3">
    <source>
        <dbReference type="SAM" id="Phobius"/>
    </source>
</evidence>
<proteinExistence type="predicted"/>
<gene>
    <name evidence="7" type="primary">LOC124806402</name>
</gene>
<dbReference type="SMART" id="SM00409">
    <property type="entry name" value="IG"/>
    <property type="match status" value="1"/>
</dbReference>
<dbReference type="PANTHER" id="PTHR45080">
    <property type="entry name" value="CONTACTIN 5"/>
    <property type="match status" value="1"/>
</dbReference>
<keyword evidence="3" id="KW-0472">Membrane</keyword>
<dbReference type="InterPro" id="IPR003599">
    <property type="entry name" value="Ig_sub"/>
</dbReference>
<sequence>MFFLGLFLLHYYYKGLFGQVTIVDQNVENVLIYSGLGKSVDLTYIIKFEKYGNPERIEVDVRSPSNTIKILFSVEFVHGSYKIIMNNNSDMLIYNERIDPELDQKENQLTVKFKLKNTANSDFEREYRCTVHYPKFNLCYGTILLYEAVSPKISNESFSSTEYVPINTNKKYKCEAIGIPTPKVYWSSEKNSDIKEKQGNGSSTFEINNAQKSDTGEYSCTATNDGGTVVKKMKLFISYIEISESNIFTRHLEKGSEVRERCKIDGCPDLSWIWKNPSQKTISTDQSLLFGDIGNPGKNEFGNYTCIASNIAGQKEYVLILAQTEPTLITASKSVGTGKLIKSSIIIIFGIYFVNLFLTKRFV</sequence>
<dbReference type="PROSITE" id="PS50835">
    <property type="entry name" value="IG_LIKE"/>
    <property type="match status" value="2"/>
</dbReference>
<dbReference type="Gene3D" id="2.60.40.10">
    <property type="entry name" value="Immunoglobulins"/>
    <property type="match status" value="2"/>
</dbReference>
<evidence type="ECO:0000259" key="5">
    <source>
        <dbReference type="PROSITE" id="PS50835"/>
    </source>
</evidence>
<evidence type="ECO:0000313" key="6">
    <source>
        <dbReference type="Proteomes" id="UP001652625"/>
    </source>
</evidence>
<dbReference type="GeneID" id="124806402"/>